<dbReference type="GO" id="GO:0044550">
    <property type="term" value="P:secondary metabolite biosynthetic process"/>
    <property type="evidence" value="ECO:0007669"/>
    <property type="project" value="TreeGrafter"/>
</dbReference>
<dbReference type="AlphaFoldDB" id="A0A6A6XTB9"/>
<evidence type="ECO:0000313" key="5">
    <source>
        <dbReference type="EMBL" id="KAF2799722.1"/>
    </source>
</evidence>
<dbReference type="SUPFAM" id="SSF51905">
    <property type="entry name" value="FAD/NAD(P)-binding domain"/>
    <property type="match status" value="1"/>
</dbReference>
<dbReference type="GO" id="GO:0050660">
    <property type="term" value="F:flavin adenine dinucleotide binding"/>
    <property type="evidence" value="ECO:0007669"/>
    <property type="project" value="InterPro"/>
</dbReference>
<dbReference type="PANTHER" id="PTHR11552:SF115">
    <property type="entry name" value="DEHYDROGENASE XPTC-RELATED"/>
    <property type="match status" value="1"/>
</dbReference>
<feature type="domain" description="Glucose-methanol-choline oxidoreductase N-terminal" evidence="4">
    <location>
        <begin position="302"/>
        <end position="316"/>
    </location>
</feature>
<dbReference type="PIRSF" id="PIRSF000137">
    <property type="entry name" value="Alcohol_oxidase"/>
    <property type="match status" value="1"/>
</dbReference>
<evidence type="ECO:0000256" key="2">
    <source>
        <dbReference type="PIRSR" id="PIRSR000137-2"/>
    </source>
</evidence>
<feature type="binding site" evidence="2">
    <location>
        <position position="265"/>
    </location>
    <ligand>
        <name>FAD</name>
        <dbReference type="ChEBI" id="CHEBI:57692"/>
    </ligand>
</feature>
<dbReference type="Gene3D" id="3.30.560.10">
    <property type="entry name" value="Glucose Oxidase, domain 3"/>
    <property type="match status" value="1"/>
</dbReference>
<dbReference type="GO" id="GO:0016614">
    <property type="term" value="F:oxidoreductase activity, acting on CH-OH group of donors"/>
    <property type="evidence" value="ECO:0007669"/>
    <property type="project" value="InterPro"/>
</dbReference>
<comment type="similarity">
    <text evidence="1">Belongs to the GMC oxidoreductase family.</text>
</comment>
<keyword evidence="6" id="KW-1185">Reference proteome</keyword>
<feature type="binding site" evidence="2">
    <location>
        <position position="115"/>
    </location>
    <ligand>
        <name>FAD</name>
        <dbReference type="ChEBI" id="CHEBI:57692"/>
    </ligand>
</feature>
<dbReference type="InterPro" id="IPR012132">
    <property type="entry name" value="GMC_OxRdtase"/>
</dbReference>
<dbReference type="SUPFAM" id="SSF54373">
    <property type="entry name" value="FAD-linked reductases, C-terminal domain"/>
    <property type="match status" value="1"/>
</dbReference>
<keyword evidence="3" id="KW-0732">Signal</keyword>
<dbReference type="OrthoDB" id="269227at2759"/>
<gene>
    <name evidence="5" type="ORF">K505DRAFT_265202</name>
</gene>
<dbReference type="EMBL" id="MU001759">
    <property type="protein sequence ID" value="KAF2799722.1"/>
    <property type="molecule type" value="Genomic_DNA"/>
</dbReference>
<evidence type="ECO:0000256" key="3">
    <source>
        <dbReference type="SAM" id="SignalP"/>
    </source>
</evidence>
<sequence length="617" mass="65556">MLSRVVLGLALAVGAYARPLAGRYAQRIESRAASNGTYDFIIAGGGIAGLTVADRLSEVANVSVLVIEYGPFDQRDDGVMIPGAYFPVPYLWLPLMSTPQTALGGASYLVPAGRVVGGGSVVNAMFFHRSSAEDYDAWDKLGATGWTWKKLLPYFKKSETFHAPDSTYAAEHNLTWDESVHGFSGPVQASYAPYDFPGAANFYNGARSLGVQAREDPNAGDATGIFHLQHSVDPKTQTRSSARINHYDRVIDSRPNYHVLPNSIVGKVIFEGTTAVGVEYIDRASGVTSTVRASKEVIISAGSVHSPQILQLSGIGDASQLAAFGIESVVDLPGVGQNLQDHLNLKVDYNYTSNVFPDGGSLQSNATYAAEQRALYDAGKPSAFDITATTGSQIIQLPLSNWTSDSASIIALAKSQDPSALLGGNPDPTVLSGFKKQREIIISNFDTVAIGDISWNTGPETSIYVTRPLSRGTVKLNSTSILVDPLIDFGAITDPTDLEMLLAIYLKNRELMATPDIAVLGPIETTPAPGLTDLEQIKTALKANVAPSNAHMCCTNAMMAREDGGVVDPQNRVYGTKGLSVVDASVWPFVVAGGPQASVYAGAEKAADVIKARHGLL</sequence>
<feature type="binding site" evidence="2">
    <location>
        <begin position="595"/>
        <end position="596"/>
    </location>
    <ligand>
        <name>FAD</name>
        <dbReference type="ChEBI" id="CHEBI:57692"/>
    </ligand>
</feature>
<dbReference type="Pfam" id="PF00732">
    <property type="entry name" value="GMC_oxred_N"/>
    <property type="match status" value="1"/>
</dbReference>
<organism evidence="5 6">
    <name type="scientific">Melanomma pulvis-pyrius CBS 109.77</name>
    <dbReference type="NCBI Taxonomy" id="1314802"/>
    <lineage>
        <taxon>Eukaryota</taxon>
        <taxon>Fungi</taxon>
        <taxon>Dikarya</taxon>
        <taxon>Ascomycota</taxon>
        <taxon>Pezizomycotina</taxon>
        <taxon>Dothideomycetes</taxon>
        <taxon>Pleosporomycetidae</taxon>
        <taxon>Pleosporales</taxon>
        <taxon>Melanommataceae</taxon>
        <taxon>Melanomma</taxon>
    </lineage>
</organism>
<name>A0A6A6XTB9_9PLEO</name>
<evidence type="ECO:0000313" key="6">
    <source>
        <dbReference type="Proteomes" id="UP000799757"/>
    </source>
</evidence>
<feature type="chain" id="PRO_5025541050" evidence="3">
    <location>
        <begin position="18"/>
        <end position="617"/>
    </location>
</feature>
<feature type="signal peptide" evidence="3">
    <location>
        <begin position="1"/>
        <end position="17"/>
    </location>
</feature>
<evidence type="ECO:0000259" key="4">
    <source>
        <dbReference type="PROSITE" id="PS00624"/>
    </source>
</evidence>
<dbReference type="InterPro" id="IPR000172">
    <property type="entry name" value="GMC_OxRdtase_N"/>
</dbReference>
<dbReference type="Gene3D" id="3.50.50.60">
    <property type="entry name" value="FAD/NAD(P)-binding domain"/>
    <property type="match status" value="1"/>
</dbReference>
<dbReference type="Pfam" id="PF05199">
    <property type="entry name" value="GMC_oxred_C"/>
    <property type="match status" value="1"/>
</dbReference>
<comment type="cofactor">
    <cofactor evidence="2">
        <name>FAD</name>
        <dbReference type="ChEBI" id="CHEBI:57692"/>
    </cofactor>
</comment>
<evidence type="ECO:0000256" key="1">
    <source>
        <dbReference type="ARBA" id="ARBA00010790"/>
    </source>
</evidence>
<accession>A0A6A6XTB9</accession>
<dbReference type="InterPro" id="IPR007867">
    <property type="entry name" value="GMC_OxRtase_C"/>
</dbReference>
<protein>
    <submittedName>
        <fullName evidence="5">GMC oxidoreductase</fullName>
    </submittedName>
</protein>
<keyword evidence="2" id="KW-0274">FAD</keyword>
<dbReference type="InterPro" id="IPR036188">
    <property type="entry name" value="FAD/NAD-bd_sf"/>
</dbReference>
<reference evidence="5" key="1">
    <citation type="journal article" date="2020" name="Stud. Mycol.">
        <title>101 Dothideomycetes genomes: a test case for predicting lifestyles and emergence of pathogens.</title>
        <authorList>
            <person name="Haridas S."/>
            <person name="Albert R."/>
            <person name="Binder M."/>
            <person name="Bloem J."/>
            <person name="Labutti K."/>
            <person name="Salamov A."/>
            <person name="Andreopoulos B."/>
            <person name="Baker S."/>
            <person name="Barry K."/>
            <person name="Bills G."/>
            <person name="Bluhm B."/>
            <person name="Cannon C."/>
            <person name="Castanera R."/>
            <person name="Culley D."/>
            <person name="Daum C."/>
            <person name="Ezra D."/>
            <person name="Gonzalez J."/>
            <person name="Henrissat B."/>
            <person name="Kuo A."/>
            <person name="Liang C."/>
            <person name="Lipzen A."/>
            <person name="Lutzoni F."/>
            <person name="Magnuson J."/>
            <person name="Mondo S."/>
            <person name="Nolan M."/>
            <person name="Ohm R."/>
            <person name="Pangilinan J."/>
            <person name="Park H.-J."/>
            <person name="Ramirez L."/>
            <person name="Alfaro M."/>
            <person name="Sun H."/>
            <person name="Tritt A."/>
            <person name="Yoshinaga Y."/>
            <person name="Zwiers L.-H."/>
            <person name="Turgeon B."/>
            <person name="Goodwin S."/>
            <person name="Spatafora J."/>
            <person name="Crous P."/>
            <person name="Grigoriev I."/>
        </authorList>
    </citation>
    <scope>NUCLEOTIDE SEQUENCE</scope>
    <source>
        <strain evidence="5">CBS 109.77</strain>
    </source>
</reference>
<dbReference type="Proteomes" id="UP000799757">
    <property type="component" value="Unassembled WGS sequence"/>
</dbReference>
<dbReference type="PANTHER" id="PTHR11552">
    <property type="entry name" value="GLUCOSE-METHANOL-CHOLINE GMC OXIDOREDUCTASE"/>
    <property type="match status" value="1"/>
</dbReference>
<keyword evidence="2" id="KW-0285">Flavoprotein</keyword>
<proteinExistence type="inferred from homology"/>
<dbReference type="PROSITE" id="PS00624">
    <property type="entry name" value="GMC_OXRED_2"/>
    <property type="match status" value="1"/>
</dbReference>